<proteinExistence type="predicted"/>
<protein>
    <submittedName>
        <fullName evidence="1">Uncharacterized protein</fullName>
    </submittedName>
</protein>
<comment type="caution">
    <text evidence="1">The sequence shown here is derived from an EMBL/GenBank/DDBJ whole genome shotgun (WGS) entry which is preliminary data.</text>
</comment>
<sequence>MHSSPSSPSWVVRGAFFGAYCCGSVCDFSQNYPLLARYFGILPENITIFQTRLVFRSEQHVEYYSNLLEHYRDMEFLDIDELSLGPSVVNEPSSKVLSPFLIGPELSIDLSTNPVDTQMTKVSRSMDILSDIWTKEEVSLICISKKMVTNLGTQVDKFSRDFIIGSFQGIVKLMTSSDLSELFKS</sequence>
<name>A0ABD2ZVL3_9GENT</name>
<dbReference type="AlphaFoldDB" id="A0ABD2ZVL3"/>
<evidence type="ECO:0000313" key="2">
    <source>
        <dbReference type="Proteomes" id="UP001630127"/>
    </source>
</evidence>
<accession>A0ABD2ZVL3</accession>
<organism evidence="1 2">
    <name type="scientific">Cinchona calisaya</name>
    <dbReference type="NCBI Taxonomy" id="153742"/>
    <lineage>
        <taxon>Eukaryota</taxon>
        <taxon>Viridiplantae</taxon>
        <taxon>Streptophyta</taxon>
        <taxon>Embryophyta</taxon>
        <taxon>Tracheophyta</taxon>
        <taxon>Spermatophyta</taxon>
        <taxon>Magnoliopsida</taxon>
        <taxon>eudicotyledons</taxon>
        <taxon>Gunneridae</taxon>
        <taxon>Pentapetalae</taxon>
        <taxon>asterids</taxon>
        <taxon>lamiids</taxon>
        <taxon>Gentianales</taxon>
        <taxon>Rubiaceae</taxon>
        <taxon>Cinchonoideae</taxon>
        <taxon>Cinchoneae</taxon>
        <taxon>Cinchona</taxon>
    </lineage>
</organism>
<dbReference type="Proteomes" id="UP001630127">
    <property type="component" value="Unassembled WGS sequence"/>
</dbReference>
<keyword evidence="2" id="KW-1185">Reference proteome</keyword>
<dbReference type="EMBL" id="JBJUIK010000007">
    <property type="protein sequence ID" value="KAL3522517.1"/>
    <property type="molecule type" value="Genomic_DNA"/>
</dbReference>
<reference evidence="1 2" key="1">
    <citation type="submission" date="2024-11" db="EMBL/GenBank/DDBJ databases">
        <title>A near-complete genome assembly of Cinchona calisaya.</title>
        <authorList>
            <person name="Lian D.C."/>
            <person name="Zhao X.W."/>
            <person name="Wei L."/>
        </authorList>
    </citation>
    <scope>NUCLEOTIDE SEQUENCE [LARGE SCALE GENOMIC DNA]</scope>
    <source>
        <tissue evidence="1">Nenye</tissue>
    </source>
</reference>
<evidence type="ECO:0000313" key="1">
    <source>
        <dbReference type="EMBL" id="KAL3522517.1"/>
    </source>
</evidence>
<gene>
    <name evidence="1" type="ORF">ACH5RR_015351</name>
</gene>